<evidence type="ECO:0000256" key="1">
    <source>
        <dbReference type="SAM" id="MobiDB-lite"/>
    </source>
</evidence>
<dbReference type="OrthoDB" id="9811399at2"/>
<gene>
    <name evidence="4" type="ORF">GRI97_04080</name>
</gene>
<dbReference type="SUPFAM" id="SSF51338">
    <property type="entry name" value="Composite domain of metallo-dependent hydrolases"/>
    <property type="match status" value="1"/>
</dbReference>
<dbReference type="Gene3D" id="3.20.20.140">
    <property type="entry name" value="Metal-dependent hydrolases"/>
    <property type="match status" value="1"/>
</dbReference>
<feature type="compositionally biased region" description="Polar residues" evidence="1">
    <location>
        <begin position="587"/>
        <end position="596"/>
    </location>
</feature>
<sequence>MIRALLLAGAALLLPAPALADTLVDNIDGISVDREGKITRFAAMVIGNDGRIKRILNRRDDAPRVDFREDGKGRVVIPGIIDSHTHIMALGLGELSLDLSETTSLDEALSRLAAYAAAHPENPWIVGHGWNQERWGLGRFPTAAEIDAVVSDRGVWLTRVDGHAGWANSVALAAAEITAKTADPTGGRIERIAGSKAPAGVLVDAAMQLVETKVPPPRPQDRDQALHEAQEVLLSNGVTAVADMGTTIEDWMTYRRAGDLGRLRLRIMAYADSVPTMLLVGGTGPTPWLYDDRLRLNGIKLLLDGALGSRGALLKAPYADDPANNGLARLNGTQLRNLMSRASMSNFQVAIHAIGDAANDEALFAIEDLSDDFTGDRRWRIEHAQIIDPADMSRFGQHGIIASMQPTHQTSDWKMAEARLGPDRLTGAYAWNSVRQTGASLAFGSDTPVEAPNPFAGIAAAISREDAAGEPFGGWQGEERITTEQALAAYTAGAAYAGFAEGRFGRLEEGERADFVMIDRDPLETDPAELRNIRVLETWVGGQKLYQADGRASTRTPDRSSRSTRASDNALADDEAAGPVQGPAIGSATTGLESGR</sequence>
<dbReference type="InterPro" id="IPR032466">
    <property type="entry name" value="Metal_Hydrolase"/>
</dbReference>
<dbReference type="EMBL" id="WTYJ01000001">
    <property type="protein sequence ID" value="MXO98163.1"/>
    <property type="molecule type" value="Genomic_DNA"/>
</dbReference>
<evidence type="ECO:0000313" key="5">
    <source>
        <dbReference type="Proteomes" id="UP000469430"/>
    </source>
</evidence>
<proteinExistence type="predicted"/>
<dbReference type="AlphaFoldDB" id="A0A6I4TV28"/>
<accession>A0A6I4TV28</accession>
<evidence type="ECO:0000256" key="2">
    <source>
        <dbReference type="SAM" id="SignalP"/>
    </source>
</evidence>
<comment type="caution">
    <text evidence="4">The sequence shown here is derived from an EMBL/GenBank/DDBJ whole genome shotgun (WGS) entry which is preliminary data.</text>
</comment>
<dbReference type="PANTHER" id="PTHR22642">
    <property type="entry name" value="IMIDAZOLONEPROPIONASE"/>
    <property type="match status" value="1"/>
</dbReference>
<dbReference type="SUPFAM" id="SSF51556">
    <property type="entry name" value="Metallo-dependent hydrolases"/>
    <property type="match status" value="1"/>
</dbReference>
<dbReference type="RefSeq" id="WP_161389826.1">
    <property type="nucleotide sequence ID" value="NZ_JBHSCP010000001.1"/>
</dbReference>
<keyword evidence="5" id="KW-1185">Reference proteome</keyword>
<dbReference type="CDD" id="cd01300">
    <property type="entry name" value="YtcJ_like"/>
    <property type="match status" value="1"/>
</dbReference>
<keyword evidence="4" id="KW-0378">Hydrolase</keyword>
<dbReference type="Gene3D" id="3.10.310.70">
    <property type="match status" value="1"/>
</dbReference>
<dbReference type="PANTHER" id="PTHR22642:SF2">
    <property type="entry name" value="PROTEIN LONG AFTER FAR-RED 3"/>
    <property type="match status" value="1"/>
</dbReference>
<dbReference type="InterPro" id="IPR033932">
    <property type="entry name" value="YtcJ-like"/>
</dbReference>
<dbReference type="Gene3D" id="2.30.40.10">
    <property type="entry name" value="Urease, subunit C, domain 1"/>
    <property type="match status" value="1"/>
</dbReference>
<dbReference type="GO" id="GO:0016810">
    <property type="term" value="F:hydrolase activity, acting on carbon-nitrogen (but not peptide) bonds"/>
    <property type="evidence" value="ECO:0007669"/>
    <property type="project" value="InterPro"/>
</dbReference>
<reference evidence="4 5" key="1">
    <citation type="submission" date="2019-12" db="EMBL/GenBank/DDBJ databases">
        <title>Genomic-based taxomic classification of the family Erythrobacteraceae.</title>
        <authorList>
            <person name="Xu L."/>
        </authorList>
    </citation>
    <scope>NUCLEOTIDE SEQUENCE [LARGE SCALE GENOMIC DNA]</scope>
    <source>
        <strain evidence="4 5">S36</strain>
    </source>
</reference>
<dbReference type="Pfam" id="PF07969">
    <property type="entry name" value="Amidohydro_3"/>
    <property type="match status" value="1"/>
</dbReference>
<feature type="signal peptide" evidence="2">
    <location>
        <begin position="1"/>
        <end position="20"/>
    </location>
</feature>
<dbReference type="InterPro" id="IPR011059">
    <property type="entry name" value="Metal-dep_hydrolase_composite"/>
</dbReference>
<feature type="region of interest" description="Disordered" evidence="1">
    <location>
        <begin position="548"/>
        <end position="596"/>
    </location>
</feature>
<keyword evidence="2" id="KW-0732">Signal</keyword>
<protein>
    <submittedName>
        <fullName evidence="4">Amidohydrolase family protein</fullName>
    </submittedName>
</protein>
<dbReference type="Proteomes" id="UP000469430">
    <property type="component" value="Unassembled WGS sequence"/>
</dbReference>
<feature type="domain" description="Amidohydrolase 3" evidence="3">
    <location>
        <begin position="70"/>
        <end position="545"/>
    </location>
</feature>
<feature type="chain" id="PRO_5026152713" evidence="2">
    <location>
        <begin position="21"/>
        <end position="596"/>
    </location>
</feature>
<evidence type="ECO:0000313" key="4">
    <source>
        <dbReference type="EMBL" id="MXO98163.1"/>
    </source>
</evidence>
<dbReference type="InterPro" id="IPR013108">
    <property type="entry name" value="Amidohydro_3"/>
</dbReference>
<name>A0A6I4TV28_9SPHN</name>
<organism evidence="4 5">
    <name type="scientific">Croceibacterium xixiisoli</name>
    <dbReference type="NCBI Taxonomy" id="1476466"/>
    <lineage>
        <taxon>Bacteria</taxon>
        <taxon>Pseudomonadati</taxon>
        <taxon>Pseudomonadota</taxon>
        <taxon>Alphaproteobacteria</taxon>
        <taxon>Sphingomonadales</taxon>
        <taxon>Erythrobacteraceae</taxon>
        <taxon>Croceibacterium</taxon>
    </lineage>
</organism>
<evidence type="ECO:0000259" key="3">
    <source>
        <dbReference type="Pfam" id="PF07969"/>
    </source>
</evidence>